<evidence type="ECO:0000256" key="1">
    <source>
        <dbReference type="SAM" id="SignalP"/>
    </source>
</evidence>
<reference evidence="2" key="1">
    <citation type="submission" date="2020-04" db="EMBL/GenBank/DDBJ databases">
        <title>Nitratireductor sp. nov. isolated from mangrove soil.</title>
        <authorList>
            <person name="Ye Y."/>
        </authorList>
    </citation>
    <scope>NUCLEOTIDE SEQUENCE</scope>
    <source>
        <strain evidence="2">SY7</strain>
    </source>
</reference>
<dbReference type="EMBL" id="CP042301">
    <property type="protein sequence ID" value="QDZ00673.1"/>
    <property type="molecule type" value="Genomic_DNA"/>
</dbReference>
<dbReference type="AlphaFoldDB" id="A0A5B8KYI3"/>
<feature type="chain" id="PRO_5022681247" evidence="1">
    <location>
        <begin position="30"/>
        <end position="127"/>
    </location>
</feature>
<sequence length="127" mass="13523">MSSLSSARAALAACFFSSALGALALPAIAADVTFLMRNSHPFAVEVELYSQDRNHVWPGGGQVYYLDDGEAKQMSLACEEGELICYGAWVSGDEGTYWGTGPGNGQECNDCCYTCTGGMTEEIDLVE</sequence>
<accession>A0A5B8KYI3</accession>
<protein>
    <submittedName>
        <fullName evidence="2">Uncharacterized protein</fullName>
    </submittedName>
</protein>
<keyword evidence="1" id="KW-0732">Signal</keyword>
<keyword evidence="3" id="KW-1185">Reference proteome</keyword>
<evidence type="ECO:0000313" key="2">
    <source>
        <dbReference type="EMBL" id="QDZ00673.1"/>
    </source>
</evidence>
<organism evidence="2 3">
    <name type="scientific">Nitratireductor mangrovi</name>
    <dbReference type="NCBI Taxonomy" id="2599600"/>
    <lineage>
        <taxon>Bacteria</taxon>
        <taxon>Pseudomonadati</taxon>
        <taxon>Pseudomonadota</taxon>
        <taxon>Alphaproteobacteria</taxon>
        <taxon>Hyphomicrobiales</taxon>
        <taxon>Phyllobacteriaceae</taxon>
        <taxon>Nitratireductor</taxon>
    </lineage>
</organism>
<dbReference type="RefSeq" id="WP_146299319.1">
    <property type="nucleotide sequence ID" value="NZ_CP042301.2"/>
</dbReference>
<dbReference type="KEGG" id="niy:FQ775_09920"/>
<proteinExistence type="predicted"/>
<feature type="signal peptide" evidence="1">
    <location>
        <begin position="1"/>
        <end position="29"/>
    </location>
</feature>
<dbReference type="OrthoDB" id="7677739at2"/>
<evidence type="ECO:0000313" key="3">
    <source>
        <dbReference type="Proteomes" id="UP000321389"/>
    </source>
</evidence>
<gene>
    <name evidence="2" type="ORF">FQ775_09920</name>
</gene>
<dbReference type="Proteomes" id="UP000321389">
    <property type="component" value="Chromosome"/>
</dbReference>
<name>A0A5B8KYI3_9HYPH</name>